<feature type="non-terminal residue" evidence="2">
    <location>
        <position position="1"/>
    </location>
</feature>
<evidence type="ECO:0000313" key="3">
    <source>
        <dbReference type="Proteomes" id="UP000028821"/>
    </source>
</evidence>
<evidence type="ECO:0000256" key="1">
    <source>
        <dbReference type="SAM" id="MobiDB-lite"/>
    </source>
</evidence>
<feature type="region of interest" description="Disordered" evidence="1">
    <location>
        <begin position="553"/>
        <end position="572"/>
    </location>
</feature>
<dbReference type="EMBL" id="AEXC02001011">
    <property type="protein sequence ID" value="KFH15065.1"/>
    <property type="molecule type" value="Genomic_DNA"/>
</dbReference>
<reference evidence="2 3" key="1">
    <citation type="submission" date="2014-04" db="EMBL/GenBank/DDBJ databases">
        <authorList>
            <person name="Sibley D."/>
            <person name="Venepally P."/>
            <person name="Karamycheva S."/>
            <person name="Hadjithomas M."/>
            <person name="Khan A."/>
            <person name="Brunk B."/>
            <person name="Roos D."/>
            <person name="Caler E."/>
            <person name="Lorenzi H."/>
        </authorList>
    </citation>
    <scope>NUCLEOTIDE SEQUENCE [LARGE SCALE GENOMIC DNA]</scope>
    <source>
        <strain evidence="2 3">MAS</strain>
    </source>
</reference>
<comment type="caution">
    <text evidence="2">The sequence shown here is derived from an EMBL/GenBank/DDBJ whole genome shotgun (WGS) entry which is preliminary data.</text>
</comment>
<proteinExistence type="predicted"/>
<accession>A0A086QR33</accession>
<gene>
    <name evidence="2" type="ORF">TGMAS_254530B</name>
</gene>
<feature type="region of interest" description="Disordered" evidence="1">
    <location>
        <begin position="649"/>
        <end position="722"/>
    </location>
</feature>
<dbReference type="AlphaFoldDB" id="A0A086QR33"/>
<dbReference type="OrthoDB" id="10647033at2759"/>
<organism evidence="2 3">
    <name type="scientific">Toxoplasma gondii MAS</name>
    <dbReference type="NCBI Taxonomy" id="943118"/>
    <lineage>
        <taxon>Eukaryota</taxon>
        <taxon>Sar</taxon>
        <taxon>Alveolata</taxon>
        <taxon>Apicomplexa</taxon>
        <taxon>Conoidasida</taxon>
        <taxon>Coccidia</taxon>
        <taxon>Eucoccidiorida</taxon>
        <taxon>Eimeriorina</taxon>
        <taxon>Sarcocystidae</taxon>
        <taxon>Toxoplasma</taxon>
    </lineage>
</organism>
<feature type="compositionally biased region" description="Basic and acidic residues" evidence="1">
    <location>
        <begin position="697"/>
        <end position="715"/>
    </location>
</feature>
<dbReference type="Proteomes" id="UP000028821">
    <property type="component" value="Unassembled WGS sequence"/>
</dbReference>
<dbReference type="VEuPathDB" id="ToxoDB:TGMAS_254530B"/>
<feature type="compositionally biased region" description="Polar residues" evidence="1">
    <location>
        <begin position="649"/>
        <end position="663"/>
    </location>
</feature>
<protein>
    <submittedName>
        <fullName evidence="2">Uncharacterized protein</fullName>
    </submittedName>
</protein>
<sequence length="846" mass="89023">SRVSLCSSASSPCIFSSAVADAADPSFALASSPLGASTHSAEAPVETDQRRLCVEDASGDPAAHSRMSCGVSEGSATPPSVSLVSAEASASSPSVAGIDVSSLQFLNPPPVPSSVLRHAEAEQHLLALRDTLEATTEALTFPAAAPVFSRKGHDPREGRCPETLRQGDCTYLFKDLDACSVLAQAVLWTQVAAAACSAQASEKLVCGALGCVRNLLGAPESRGALAGSCRAAAAAVVGLQSPETQVAAGVRSRLLSLAALWHNVSALRCRDSGVIYPLVEAVDAVAEAAGATPQSPPSSEVSPFARDALATVSGGEHPLTTLFVDLLLSACELQVLDLLAASTKYLLLQRAVDSLPTLSSSSLLLLLQSALLLAAEAATEVPTSALPQRRPPRPASQQLDAFLEASTAAPRARLANAEVYGHLLPCVMCEAARRFRAGAYIPPARELPLWLLARRLLLGPPFPALFASGERTEEALRSVGSGSRRVQAVGPVQLAWNVHERQGVRAFLKHLEWREAAASVDACVQSNRLPALLPLLYSPSPVFSPALPRSRSRACQASAPADPSRAGRPDLQRQSLPEFHGHDVGDCCWVARPSWASRWVSAVANAFATACSRTRGLAGVETSFRGRSVRPLHAVDPQSEFEAEAATDTLHTSRGGSLMQARQGSGPGARVDEAEQQRQQAAGDTDEDAIAQAIAAEVDRRGRGDRGETGGEEGGRGSVAKGAGAATKANRFVVLLALEAARTATRPSSELRVTLGQCVVEGIQMDGIARWGDGRVWGVLLDREEFWYRSIQSSQPRGRDAKPSAVLQLYVHLVTRLGRCGVAIVRRQTPRDVADVLEVLQTSSAI</sequence>
<name>A0A086QR33_TOXGO</name>
<evidence type="ECO:0000313" key="2">
    <source>
        <dbReference type="EMBL" id="KFH15065.1"/>
    </source>
</evidence>